<organism evidence="4 5">
    <name type="scientific">Acanthochromis polyacanthus</name>
    <name type="common">spiny chromis</name>
    <dbReference type="NCBI Taxonomy" id="80966"/>
    <lineage>
        <taxon>Eukaryota</taxon>
        <taxon>Metazoa</taxon>
        <taxon>Chordata</taxon>
        <taxon>Craniata</taxon>
        <taxon>Vertebrata</taxon>
        <taxon>Euteleostomi</taxon>
        <taxon>Actinopterygii</taxon>
        <taxon>Neopterygii</taxon>
        <taxon>Teleostei</taxon>
        <taxon>Neoteleostei</taxon>
        <taxon>Acanthomorphata</taxon>
        <taxon>Ovalentaria</taxon>
        <taxon>Pomacentridae</taxon>
        <taxon>Acanthochromis</taxon>
    </lineage>
</organism>
<dbReference type="InParanoid" id="A0A3Q1GAK6"/>
<keyword evidence="2" id="KW-0812">Transmembrane</keyword>
<dbReference type="GeneTree" id="ENSGT00510000052596"/>
<dbReference type="InterPro" id="IPR039492">
    <property type="entry name" value="TMEM109"/>
</dbReference>
<accession>A0A3Q1GAK6</accession>
<evidence type="ECO:0000256" key="1">
    <source>
        <dbReference type="SAM" id="Coils"/>
    </source>
</evidence>
<dbReference type="RefSeq" id="XP_022074341.1">
    <property type="nucleotide sequence ID" value="XM_022218649.2"/>
</dbReference>
<sequence length="237" mass="25993">MWCPVLQFALRMLPLSKPRPAGGLWLLCLFILPVSGQNVFESRSGLIQELRASLAELAGKGRSYLGRLVGEQTVVSVQKAFSQVLGVVAEGLAEGLNVLLQYTSHFLQAAGIQVSSPVHKVTPEGLIFVAQWVLMALIGYWLISLGLQLVASTLRRTLWLLKVAVALACFGLILSDHRVGTETMAVRLAVLVCVCVVLGVGTSRTSSAADKTARLEEQIKILERRLRNMERWTRTEE</sequence>
<reference evidence="4" key="1">
    <citation type="submission" date="2025-08" db="UniProtKB">
        <authorList>
            <consortium name="Ensembl"/>
        </authorList>
    </citation>
    <scope>IDENTIFICATION</scope>
</reference>
<keyword evidence="2" id="KW-0472">Membrane</keyword>
<reference evidence="4" key="2">
    <citation type="submission" date="2025-09" db="UniProtKB">
        <authorList>
            <consortium name="Ensembl"/>
        </authorList>
    </citation>
    <scope>IDENTIFICATION</scope>
</reference>
<evidence type="ECO:0000256" key="3">
    <source>
        <dbReference type="SAM" id="SignalP"/>
    </source>
</evidence>
<evidence type="ECO:0000313" key="4">
    <source>
        <dbReference type="Ensembl" id="ENSAPOP00000026164.1"/>
    </source>
</evidence>
<dbReference type="GeneID" id="110968698"/>
<keyword evidence="1" id="KW-0175">Coiled coil</keyword>
<dbReference type="CTD" id="79073"/>
<dbReference type="GO" id="GO:0042771">
    <property type="term" value="P:intrinsic apoptotic signaling pathway in response to DNA damage by p53 class mediator"/>
    <property type="evidence" value="ECO:0007669"/>
    <property type="project" value="TreeGrafter"/>
</dbReference>
<name>A0A3Q1GAK6_9TELE</name>
<dbReference type="PANTHER" id="PTHR14550:SF2">
    <property type="entry name" value="TRANSMEMBRANE PROTEIN 109"/>
    <property type="match status" value="1"/>
</dbReference>
<feature type="signal peptide" evidence="3">
    <location>
        <begin position="1"/>
        <end position="36"/>
    </location>
</feature>
<feature type="transmembrane region" description="Helical" evidence="2">
    <location>
        <begin position="125"/>
        <end position="147"/>
    </location>
</feature>
<keyword evidence="2" id="KW-1133">Transmembrane helix</keyword>
<feature type="transmembrane region" description="Helical" evidence="2">
    <location>
        <begin position="184"/>
        <end position="201"/>
    </location>
</feature>
<keyword evidence="3" id="KW-0732">Signal</keyword>
<dbReference type="PANTHER" id="PTHR14550">
    <property type="entry name" value="TRANSMEMBRANE PROTEIN 109"/>
    <property type="match status" value="1"/>
</dbReference>
<keyword evidence="5" id="KW-1185">Reference proteome</keyword>
<evidence type="ECO:0000256" key="2">
    <source>
        <dbReference type="SAM" id="Phobius"/>
    </source>
</evidence>
<dbReference type="AlphaFoldDB" id="A0A3Q1GAK6"/>
<dbReference type="FunCoup" id="A0A3Q1GAK6">
    <property type="interactions" value="9"/>
</dbReference>
<dbReference type="Proteomes" id="UP000257200">
    <property type="component" value="Unplaced"/>
</dbReference>
<proteinExistence type="predicted"/>
<dbReference type="STRING" id="80966.ENSAPOP00000026164"/>
<dbReference type="Ensembl" id="ENSAPOT00000004414.1">
    <property type="protein sequence ID" value="ENSAPOP00000026164.1"/>
    <property type="gene ID" value="ENSAPOG00000009769.1"/>
</dbReference>
<feature type="coiled-coil region" evidence="1">
    <location>
        <begin position="205"/>
        <end position="232"/>
    </location>
</feature>
<evidence type="ECO:0000313" key="5">
    <source>
        <dbReference type="Proteomes" id="UP000257200"/>
    </source>
</evidence>
<dbReference type="Pfam" id="PF14965">
    <property type="entry name" value="BRI3BP"/>
    <property type="match status" value="1"/>
</dbReference>
<feature type="chain" id="PRO_5018729745" evidence="3">
    <location>
        <begin position="37"/>
        <end position="237"/>
    </location>
</feature>
<dbReference type="GO" id="GO:0071480">
    <property type="term" value="P:cellular response to gamma radiation"/>
    <property type="evidence" value="ECO:0007669"/>
    <property type="project" value="InterPro"/>
</dbReference>
<protein>
    <submittedName>
        <fullName evidence="4">Uncharacterized LOC110968698</fullName>
    </submittedName>
</protein>
<feature type="transmembrane region" description="Helical" evidence="2">
    <location>
        <begin position="159"/>
        <end position="178"/>
    </location>
</feature>